<evidence type="ECO:0000256" key="4">
    <source>
        <dbReference type="ARBA" id="ARBA00023157"/>
    </source>
</evidence>
<dbReference type="PRINTS" id="PR00722">
    <property type="entry name" value="CHYMOTRYPSIN"/>
</dbReference>
<keyword evidence="5" id="KW-0812">Transmembrane</keyword>
<dbReference type="OrthoDB" id="10059102at2759"/>
<reference evidence="9" key="2">
    <citation type="submission" date="2021-01" db="UniProtKB">
        <authorList>
            <consortium name="EnsemblMetazoa"/>
        </authorList>
    </citation>
    <scope>IDENTIFICATION</scope>
    <source>
        <strain evidence="9">Aabys</strain>
    </source>
</reference>
<keyword evidence="2" id="KW-0378">Hydrolase</keyword>
<proteinExistence type="evidence at transcript level"/>
<dbReference type="EMBL" id="KA646217">
    <property type="protein sequence ID" value="AFP60846.1"/>
    <property type="molecule type" value="mRNA"/>
</dbReference>
<feature type="signal peptide" evidence="6">
    <location>
        <begin position="1"/>
        <end position="22"/>
    </location>
</feature>
<dbReference type="GeneID" id="101894037"/>
<dbReference type="GO" id="GO:0004252">
    <property type="term" value="F:serine-type endopeptidase activity"/>
    <property type="evidence" value="ECO:0007669"/>
    <property type="project" value="InterPro"/>
</dbReference>
<feature type="transmembrane region" description="Helical" evidence="5">
    <location>
        <begin position="292"/>
        <end position="312"/>
    </location>
</feature>
<dbReference type="GO" id="GO:0005615">
    <property type="term" value="C:extracellular space"/>
    <property type="evidence" value="ECO:0007669"/>
    <property type="project" value="TreeGrafter"/>
</dbReference>
<dbReference type="VEuPathDB" id="VectorBase:MDOA005305"/>
<evidence type="ECO:0000259" key="7">
    <source>
        <dbReference type="PROSITE" id="PS50240"/>
    </source>
</evidence>
<dbReference type="InterPro" id="IPR001254">
    <property type="entry name" value="Trypsin_dom"/>
</dbReference>
<dbReference type="Pfam" id="PF00089">
    <property type="entry name" value="Trypsin"/>
    <property type="match status" value="1"/>
</dbReference>
<dbReference type="PANTHER" id="PTHR24264:SF54">
    <property type="entry name" value="PEPTIDASE S1 DOMAIN-CONTAINING PROTEIN"/>
    <property type="match status" value="1"/>
</dbReference>
<evidence type="ECO:0000256" key="5">
    <source>
        <dbReference type="SAM" id="Phobius"/>
    </source>
</evidence>
<keyword evidence="10" id="KW-1185">Reference proteome</keyword>
<dbReference type="InterPro" id="IPR001314">
    <property type="entry name" value="Peptidase_S1A"/>
</dbReference>
<dbReference type="FunFam" id="2.40.10.10:FF:000111">
    <property type="entry name" value="Blast:Serine protease nudel"/>
    <property type="match status" value="1"/>
</dbReference>
<dbReference type="PROSITE" id="PS00135">
    <property type="entry name" value="TRYPSIN_SER"/>
    <property type="match status" value="1"/>
</dbReference>
<reference evidence="8" key="1">
    <citation type="submission" date="2012-08" db="EMBL/GenBank/DDBJ databases">
        <title>Transcriptome of adult Musca domestica launches a platform for comparative house fly gene expression and characterization of differential gene expression among resistant and susceptible house flies.</title>
        <authorList>
            <person name="Liu N."/>
            <person name="Zhang L."/>
            <person name="Li M."/>
            <person name="Reid W."/>
        </authorList>
    </citation>
    <scope>NUCLEOTIDE SEQUENCE</scope>
    <source>
        <strain evidence="8">ALHF</strain>
        <tissue evidence="8">Whole body</tissue>
    </source>
</reference>
<evidence type="ECO:0000256" key="3">
    <source>
        <dbReference type="ARBA" id="ARBA00022825"/>
    </source>
</evidence>
<keyword evidence="3" id="KW-0720">Serine protease</keyword>
<dbReference type="AlphaFoldDB" id="T1PBS4"/>
<feature type="domain" description="Peptidase S1" evidence="7">
    <location>
        <begin position="34"/>
        <end position="277"/>
    </location>
</feature>
<reference evidence="11" key="3">
    <citation type="submission" date="2025-05" db="UniProtKB">
        <authorList>
            <consortium name="RefSeq"/>
        </authorList>
    </citation>
    <scope>IDENTIFICATION</scope>
    <source>
        <strain evidence="11">Aabys</strain>
        <tissue evidence="11">Whole body</tissue>
    </source>
</reference>
<feature type="chain" id="PRO_5014313720" evidence="6">
    <location>
        <begin position="23"/>
        <end position="315"/>
    </location>
</feature>
<keyword evidence="5" id="KW-0472">Membrane</keyword>
<evidence type="ECO:0000256" key="6">
    <source>
        <dbReference type="SAM" id="SignalP"/>
    </source>
</evidence>
<dbReference type="KEGG" id="mde:101894037"/>
<dbReference type="STRING" id="7370.T1PBS4"/>
<protein>
    <submittedName>
        <fullName evidence="8 11">Trypsin</fullName>
    </submittedName>
</protein>
<organism evidence="8">
    <name type="scientific">Musca domestica</name>
    <name type="common">House fly</name>
    <dbReference type="NCBI Taxonomy" id="7370"/>
    <lineage>
        <taxon>Eukaryota</taxon>
        <taxon>Metazoa</taxon>
        <taxon>Ecdysozoa</taxon>
        <taxon>Arthropoda</taxon>
        <taxon>Hexapoda</taxon>
        <taxon>Insecta</taxon>
        <taxon>Pterygota</taxon>
        <taxon>Neoptera</taxon>
        <taxon>Endopterygota</taxon>
        <taxon>Diptera</taxon>
        <taxon>Brachycera</taxon>
        <taxon>Muscomorpha</taxon>
        <taxon>Muscoidea</taxon>
        <taxon>Muscidae</taxon>
        <taxon>Musca</taxon>
    </lineage>
</organism>
<evidence type="ECO:0000313" key="11">
    <source>
        <dbReference type="RefSeq" id="XP_058977463.1"/>
    </source>
</evidence>
<dbReference type="InterPro" id="IPR050127">
    <property type="entry name" value="Serine_Proteases_S1"/>
</dbReference>
<evidence type="ECO:0000313" key="10">
    <source>
        <dbReference type="Proteomes" id="UP001652621"/>
    </source>
</evidence>
<dbReference type="CDD" id="cd00190">
    <property type="entry name" value="Tryp_SPc"/>
    <property type="match status" value="1"/>
</dbReference>
<dbReference type="PANTHER" id="PTHR24264">
    <property type="entry name" value="TRYPSIN-RELATED"/>
    <property type="match status" value="1"/>
</dbReference>
<keyword evidence="5" id="KW-1133">Transmembrane helix</keyword>
<dbReference type="SUPFAM" id="SSF50494">
    <property type="entry name" value="Trypsin-like serine proteases"/>
    <property type="match status" value="1"/>
</dbReference>
<dbReference type="MEROPS" id="S01.A77"/>
<evidence type="ECO:0000313" key="8">
    <source>
        <dbReference type="EMBL" id="AFP60846.1"/>
    </source>
</evidence>
<keyword evidence="4" id="KW-1015">Disulfide bond</keyword>
<dbReference type="SMART" id="SM00020">
    <property type="entry name" value="Tryp_SPc"/>
    <property type="match status" value="1"/>
</dbReference>
<dbReference type="InterPro" id="IPR043504">
    <property type="entry name" value="Peptidase_S1_PA_chymotrypsin"/>
</dbReference>
<dbReference type="eggNOG" id="KOG3627">
    <property type="taxonomic scope" value="Eukaryota"/>
</dbReference>
<dbReference type="VEuPathDB" id="VectorBase:MDOMA2_007033"/>
<dbReference type="EnsemblMetazoa" id="MDOA005305-RB">
    <property type="protein sequence ID" value="MDOA005305-PB"/>
    <property type="gene ID" value="MDOA005305"/>
</dbReference>
<dbReference type="GO" id="GO:0006508">
    <property type="term" value="P:proteolysis"/>
    <property type="evidence" value="ECO:0007669"/>
    <property type="project" value="UniProtKB-KW"/>
</dbReference>
<evidence type="ECO:0000256" key="1">
    <source>
        <dbReference type="ARBA" id="ARBA00022670"/>
    </source>
</evidence>
<dbReference type="Proteomes" id="UP001652621">
    <property type="component" value="Unplaced"/>
</dbReference>
<evidence type="ECO:0000256" key="2">
    <source>
        <dbReference type="ARBA" id="ARBA00022801"/>
    </source>
</evidence>
<dbReference type="Gene3D" id="2.40.10.10">
    <property type="entry name" value="Trypsin-like serine proteases"/>
    <property type="match status" value="1"/>
</dbReference>
<dbReference type="InterPro" id="IPR009003">
    <property type="entry name" value="Peptidase_S1_PA"/>
</dbReference>
<keyword evidence="6" id="KW-0732">Signal</keyword>
<dbReference type="PROSITE" id="PS50240">
    <property type="entry name" value="TRYPSIN_DOM"/>
    <property type="match status" value="1"/>
</dbReference>
<gene>
    <name evidence="11" type="primary">LOC101894037</name>
    <name evidence="9" type="synonym">101894037</name>
</gene>
<evidence type="ECO:0000313" key="9">
    <source>
        <dbReference type="EnsemblMetazoa" id="MDOA005305-PB"/>
    </source>
</evidence>
<dbReference type="InterPro" id="IPR033116">
    <property type="entry name" value="TRYPSIN_SER"/>
</dbReference>
<keyword evidence="1" id="KW-0645">Protease</keyword>
<name>T1PBS4_MUSDO</name>
<sequence length="315" mass="34421">MALSWTLVLVVSVTFLVGNSLCAPPSLLEQDPRIINGTEASLSRTKHQVSIRRRLNDGYFFGTGHICGGSLISENVVLCAAHCFTDQFAYNGSYLPDSDFIVVMGNLDRFENNNNTLIFDIKKVEKHRAIFNFSTYEDDIVLVMLNGSVPANHPTVKPIVLNDEAIQNGTICQVTGWGETEDGYSSDLLMTVDVPYIPPDVCRTETAYMQLIKPGMMCAGYLEGERDACQGDSGGPLVCKNVQAGITSWGSGCAQPLKPGVYTDVAFYKDWILQKVAENNGTLPKFSSNGSMSINSGSMLLAAILVAFNLIMKWF</sequence>
<dbReference type="RefSeq" id="XP_058977463.1">
    <property type="nucleotide sequence ID" value="XM_059121480.1"/>
</dbReference>
<accession>T1PBS4</accession>